<organism evidence="1 2">
    <name type="scientific">Artemia franciscana</name>
    <name type="common">Brine shrimp</name>
    <name type="synonym">Artemia sanfranciscana</name>
    <dbReference type="NCBI Taxonomy" id="6661"/>
    <lineage>
        <taxon>Eukaryota</taxon>
        <taxon>Metazoa</taxon>
        <taxon>Ecdysozoa</taxon>
        <taxon>Arthropoda</taxon>
        <taxon>Crustacea</taxon>
        <taxon>Branchiopoda</taxon>
        <taxon>Anostraca</taxon>
        <taxon>Artemiidae</taxon>
        <taxon>Artemia</taxon>
    </lineage>
</organism>
<keyword evidence="2" id="KW-1185">Reference proteome</keyword>
<name>A0AA88I8L7_ARTSF</name>
<dbReference type="AlphaFoldDB" id="A0AA88I8L7"/>
<dbReference type="EMBL" id="JAVRJZ010000004">
    <property type="protein sequence ID" value="KAK2723875.1"/>
    <property type="molecule type" value="Genomic_DNA"/>
</dbReference>
<accession>A0AA88I8L7</accession>
<evidence type="ECO:0000313" key="2">
    <source>
        <dbReference type="Proteomes" id="UP001187531"/>
    </source>
</evidence>
<proteinExistence type="predicted"/>
<dbReference type="Proteomes" id="UP001187531">
    <property type="component" value="Unassembled WGS sequence"/>
</dbReference>
<comment type="caution">
    <text evidence="1">The sequence shown here is derived from an EMBL/GenBank/DDBJ whole genome shotgun (WGS) entry which is preliminary data.</text>
</comment>
<gene>
    <name evidence="1" type="ORF">QYM36_002285</name>
</gene>
<evidence type="ECO:0000313" key="1">
    <source>
        <dbReference type="EMBL" id="KAK2723875.1"/>
    </source>
</evidence>
<reference evidence="1" key="1">
    <citation type="submission" date="2023-07" db="EMBL/GenBank/DDBJ databases">
        <title>Chromosome-level genome assembly of Artemia franciscana.</title>
        <authorList>
            <person name="Jo E."/>
        </authorList>
    </citation>
    <scope>NUCLEOTIDE SEQUENCE</scope>
    <source>
        <tissue evidence="1">Whole body</tissue>
    </source>
</reference>
<sequence>MPATQTENVKITPVLVKFPSLDIARKVFVAKNETIESGDTFTLNDLCEKLLRSVGARKTPWQCVQAIVEIKLKPEETVFEFYMRLKADKIDYCKTEGLDNSKRLDAIALVNSIVLQVFKTGLWSDLTKAVRLKQDDYENLDERLEIAQTIESVKASLISSNQKDQFEYLTAGVTEINISRNRTPQRQAGRAFRGLLREVFGNVRKVLGGKDNVKDICNRILVLHQNVIEENSELLRKENRHLQTIVKLQERIGDLNKKPISMLWAAQPTVTSSRSFASAVRGQNVYSVILEP</sequence>
<protein>
    <submittedName>
        <fullName evidence="1">Uncharacterized protein</fullName>
    </submittedName>
</protein>